<evidence type="ECO:0000259" key="3">
    <source>
        <dbReference type="Pfam" id="PF08240"/>
    </source>
</evidence>
<name>A0A6J7PGI6_9ZZZZ</name>
<dbReference type="Gene3D" id="3.40.50.720">
    <property type="entry name" value="NAD(P)-binding Rossmann-like Domain"/>
    <property type="match status" value="1"/>
</dbReference>
<feature type="domain" description="Alcohol dehydrogenase-like N-terminal" evidence="3">
    <location>
        <begin position="24"/>
        <end position="134"/>
    </location>
</feature>
<gene>
    <name evidence="4" type="ORF">UFOPK4049_00677</name>
</gene>
<dbReference type="SUPFAM" id="SSF51735">
    <property type="entry name" value="NAD(P)-binding Rossmann-fold domains"/>
    <property type="match status" value="1"/>
</dbReference>
<evidence type="ECO:0000259" key="2">
    <source>
        <dbReference type="Pfam" id="PF00107"/>
    </source>
</evidence>
<dbReference type="GO" id="GO:0016491">
    <property type="term" value="F:oxidoreductase activity"/>
    <property type="evidence" value="ECO:0007669"/>
    <property type="project" value="UniProtKB-KW"/>
</dbReference>
<dbReference type="AlphaFoldDB" id="A0A6J7PGI6"/>
<dbReference type="PANTHER" id="PTHR43401:SF2">
    <property type="entry name" value="L-THREONINE 3-DEHYDROGENASE"/>
    <property type="match status" value="1"/>
</dbReference>
<protein>
    <submittedName>
        <fullName evidence="4">Unannotated protein</fullName>
    </submittedName>
</protein>
<dbReference type="InterPro" id="IPR036291">
    <property type="entry name" value="NAD(P)-bd_dom_sf"/>
</dbReference>
<proteinExistence type="predicted"/>
<evidence type="ECO:0000256" key="1">
    <source>
        <dbReference type="ARBA" id="ARBA00023002"/>
    </source>
</evidence>
<dbReference type="InterPro" id="IPR050129">
    <property type="entry name" value="Zn_alcohol_dh"/>
</dbReference>
<dbReference type="InterPro" id="IPR013154">
    <property type="entry name" value="ADH-like_N"/>
</dbReference>
<accession>A0A6J7PGI6</accession>
<sequence>MRAALWYKAKDMRVEEIPTPELTPGMALVRVDRTGICGTDLEEYLLGPVIIPQGMSPIILGHEFVATIVEDTTGTFAPGTMVIPDGVIGCGTCYQCLRHEEGRCAELNNVGLQTNGGLAEYMVTNPLRCVPVPKGVSPDVAVFTEPTAVAVRAANKIPNIPGSTIAVLGGGTIGILCAQVARAFGALRVVVYEPNKVRQEVARGLGFEVLDPLNPSEMSLYKDFDSVMECSGVKDSTKTSLAILRSGGTAVLVGFRPGQESFDLLDFILTEKRIVGTAAHMWDVDISAAVGLLANGVVNTAPLLTDVIGLNEVPTKGFDRLVADKNVFKIAVNPSK</sequence>
<dbReference type="InterPro" id="IPR013149">
    <property type="entry name" value="ADH-like_C"/>
</dbReference>
<dbReference type="InterPro" id="IPR011032">
    <property type="entry name" value="GroES-like_sf"/>
</dbReference>
<dbReference type="Pfam" id="PF00107">
    <property type="entry name" value="ADH_zinc_N"/>
    <property type="match status" value="1"/>
</dbReference>
<dbReference type="PANTHER" id="PTHR43401">
    <property type="entry name" value="L-THREONINE 3-DEHYDROGENASE"/>
    <property type="match status" value="1"/>
</dbReference>
<dbReference type="Gene3D" id="3.90.180.10">
    <property type="entry name" value="Medium-chain alcohol dehydrogenases, catalytic domain"/>
    <property type="match status" value="1"/>
</dbReference>
<reference evidence="4" key="1">
    <citation type="submission" date="2020-05" db="EMBL/GenBank/DDBJ databases">
        <authorList>
            <person name="Chiriac C."/>
            <person name="Salcher M."/>
            <person name="Ghai R."/>
            <person name="Kavagutti S V."/>
        </authorList>
    </citation>
    <scope>NUCLEOTIDE SEQUENCE</scope>
</reference>
<evidence type="ECO:0000313" key="4">
    <source>
        <dbReference type="EMBL" id="CAB5004526.1"/>
    </source>
</evidence>
<keyword evidence="1" id="KW-0560">Oxidoreductase</keyword>
<dbReference type="EMBL" id="CAFBPB010000074">
    <property type="protein sequence ID" value="CAB5004526.1"/>
    <property type="molecule type" value="Genomic_DNA"/>
</dbReference>
<feature type="domain" description="Alcohol dehydrogenase-like C-terminal" evidence="2">
    <location>
        <begin position="173"/>
        <end position="283"/>
    </location>
</feature>
<organism evidence="4">
    <name type="scientific">freshwater metagenome</name>
    <dbReference type="NCBI Taxonomy" id="449393"/>
    <lineage>
        <taxon>unclassified sequences</taxon>
        <taxon>metagenomes</taxon>
        <taxon>ecological metagenomes</taxon>
    </lineage>
</organism>
<dbReference type="Pfam" id="PF08240">
    <property type="entry name" value="ADH_N"/>
    <property type="match status" value="1"/>
</dbReference>
<dbReference type="SUPFAM" id="SSF50129">
    <property type="entry name" value="GroES-like"/>
    <property type="match status" value="1"/>
</dbReference>